<dbReference type="Proteomes" id="UP001239462">
    <property type="component" value="Unassembled WGS sequence"/>
</dbReference>
<name>A0ABT7PHU0_9BACT</name>
<dbReference type="InterPro" id="IPR051829">
    <property type="entry name" value="Multiheme_Cytochr_ET"/>
</dbReference>
<evidence type="ECO:0000256" key="3">
    <source>
        <dbReference type="SAM" id="Phobius"/>
    </source>
</evidence>
<feature type="compositionally biased region" description="Low complexity" evidence="2">
    <location>
        <begin position="189"/>
        <end position="202"/>
    </location>
</feature>
<evidence type="ECO:0000313" key="5">
    <source>
        <dbReference type="Proteomes" id="UP001239462"/>
    </source>
</evidence>
<evidence type="ECO:0000313" key="4">
    <source>
        <dbReference type="EMBL" id="MDM4016053.1"/>
    </source>
</evidence>
<gene>
    <name evidence="4" type="ORF">QTN89_11465</name>
</gene>
<dbReference type="EMBL" id="JASZZN010000007">
    <property type="protein sequence ID" value="MDM4016053.1"/>
    <property type="molecule type" value="Genomic_DNA"/>
</dbReference>
<dbReference type="SUPFAM" id="SSF48695">
    <property type="entry name" value="Multiheme cytochromes"/>
    <property type="match status" value="1"/>
</dbReference>
<dbReference type="PANTHER" id="PTHR35038">
    <property type="entry name" value="DISSIMILATORY SULFITE REDUCTASE SIRA"/>
    <property type="match status" value="1"/>
</dbReference>
<reference evidence="4 5" key="1">
    <citation type="submission" date="2023-06" db="EMBL/GenBank/DDBJ databases">
        <title>Roseiconus lacunae JC819 isolated from Gulf of Mannar region, Tamil Nadu.</title>
        <authorList>
            <person name="Pk S."/>
            <person name="Ch S."/>
            <person name="Ch V.R."/>
        </authorList>
    </citation>
    <scope>NUCLEOTIDE SEQUENCE [LARGE SCALE GENOMIC DNA]</scope>
    <source>
        <strain evidence="4 5">JC819</strain>
    </source>
</reference>
<keyword evidence="5" id="KW-1185">Reference proteome</keyword>
<proteinExistence type="predicted"/>
<organism evidence="4 5">
    <name type="scientific">Roseiconus lacunae</name>
    <dbReference type="NCBI Taxonomy" id="2605694"/>
    <lineage>
        <taxon>Bacteria</taxon>
        <taxon>Pseudomonadati</taxon>
        <taxon>Planctomycetota</taxon>
        <taxon>Planctomycetia</taxon>
        <taxon>Pirellulales</taxon>
        <taxon>Pirellulaceae</taxon>
        <taxon>Roseiconus</taxon>
    </lineage>
</organism>
<dbReference type="RefSeq" id="WP_289163656.1">
    <property type="nucleotide sequence ID" value="NZ_JASZZN010000007.1"/>
</dbReference>
<comment type="caution">
    <text evidence="4">The sequence shown here is derived from an EMBL/GenBank/DDBJ whole genome shotgun (WGS) entry which is preliminary data.</text>
</comment>
<sequence length="748" mass="81797">MGDGLFERPPRRCQIVASIVNDYDMMPQNRTTLALFSSAAVFLGALFLGVFVPVDRCDAAGDSKYAHHDGNARFLHHIHLYDASNKRIDPDSTTPYSSVNTCGRCHDYDTISHGWHFNAFMADTADGREGEPWIWTDARTGTQLPLSYRDGKQSFDPRKLGIDRWSMVKQFGGRLPGGPIGAPPEPITPDEAAPDEANAASNEGQSGAPESPSRWGLTGSLEIDCLACHGVSGSYDFNQRREQIAKENFAWAATAALRIAEIKGDVSRIKDGSDPNDEATQKRMPQVTYDARRFATDGTVFIDLIRQPENNACYQCHSQRTVNLATPNDAAGHGDDFGIQARWPHDQDVHLRGGMNCVDCHRNGIDHHIVRGFPGEDHPSGKSMVTLSCAGCHLGTEFATSHLGTEDEHAKDERHDEFSTEDLAGRLGSPLPGHAGLPALHFEKLSCTACHAGPIPRDEALGMMTSLAHSLGEKAHRSGEELPRIQGPVYAKANDGRVYPHRVMWPAYWATIEGSKIQPIDPNKLYDITRRSLRVRNSFAEDILEPKLKSSELKELLGEDRYRTKEDEWTAEEAANVSAAVREAGQALFAEKVWASLREIEKETGAAQAVYVSAGFVYAATDEENTLEKIEIEDTDAIDMIQWPIAHNVRPAGWALGAKGCVECHQDNGKLFAGTVTPLGPGPDAGSPITMASLQGIDANQRLTWNQLFQNRSSFKYIIAGSVLLLAVAVLITAGILLGRLGVKTTTS</sequence>
<dbReference type="PANTHER" id="PTHR35038:SF6">
    <property type="entry name" value="SURFACE LOCALIZED DECAHEME CYTOCHROME C LIPOPROTEIN"/>
    <property type="match status" value="1"/>
</dbReference>
<evidence type="ECO:0000256" key="1">
    <source>
        <dbReference type="ARBA" id="ARBA00022729"/>
    </source>
</evidence>
<keyword evidence="3" id="KW-0812">Transmembrane</keyword>
<accession>A0ABT7PHU0</accession>
<protein>
    <submittedName>
        <fullName evidence="4">Cytochrome c3 family protein</fullName>
    </submittedName>
</protein>
<keyword evidence="1" id="KW-0732">Signal</keyword>
<feature type="transmembrane region" description="Helical" evidence="3">
    <location>
        <begin position="717"/>
        <end position="738"/>
    </location>
</feature>
<dbReference type="Gene3D" id="1.10.1130.10">
    <property type="entry name" value="Flavocytochrome C3, Chain A"/>
    <property type="match status" value="1"/>
</dbReference>
<keyword evidence="3" id="KW-1133">Transmembrane helix</keyword>
<feature type="region of interest" description="Disordered" evidence="2">
    <location>
        <begin position="173"/>
        <end position="215"/>
    </location>
</feature>
<keyword evidence="3" id="KW-0472">Membrane</keyword>
<dbReference type="InterPro" id="IPR036280">
    <property type="entry name" value="Multihaem_cyt_sf"/>
</dbReference>
<evidence type="ECO:0000256" key="2">
    <source>
        <dbReference type="SAM" id="MobiDB-lite"/>
    </source>
</evidence>
<feature type="transmembrane region" description="Helical" evidence="3">
    <location>
        <begin position="33"/>
        <end position="54"/>
    </location>
</feature>